<accession>A0A9D4ZCV2</accession>
<proteinExistence type="predicted"/>
<keyword evidence="2" id="KW-1185">Reference proteome</keyword>
<evidence type="ECO:0000313" key="1">
    <source>
        <dbReference type="EMBL" id="KAI5070853.1"/>
    </source>
</evidence>
<protein>
    <submittedName>
        <fullName evidence="1">Uncharacterized protein</fullName>
    </submittedName>
</protein>
<sequence>MMMAELYTADKVTEQCKEDLGADPHKIVRRSTRPIPKVNLYFDFDFLHVISKVLRLHHVLIKAINLYHFHSKGCRMKVTMVEEFLGIPNKETHRRYTTAWQCGMIHVFIKHR</sequence>
<evidence type="ECO:0000313" key="2">
    <source>
        <dbReference type="Proteomes" id="UP000886520"/>
    </source>
</evidence>
<name>A0A9D4ZCV2_ADICA</name>
<gene>
    <name evidence="1" type="ORF">GOP47_0015196</name>
</gene>
<reference evidence="1" key="1">
    <citation type="submission" date="2021-01" db="EMBL/GenBank/DDBJ databases">
        <title>Adiantum capillus-veneris genome.</title>
        <authorList>
            <person name="Fang Y."/>
            <person name="Liao Q."/>
        </authorList>
    </citation>
    <scope>NUCLEOTIDE SEQUENCE</scope>
    <source>
        <strain evidence="1">H3</strain>
        <tissue evidence="1">Leaf</tissue>
    </source>
</reference>
<comment type="caution">
    <text evidence="1">The sequence shown here is derived from an EMBL/GenBank/DDBJ whole genome shotgun (WGS) entry which is preliminary data.</text>
</comment>
<dbReference type="Proteomes" id="UP000886520">
    <property type="component" value="Chromosome 14"/>
</dbReference>
<dbReference type="EMBL" id="JABFUD020000014">
    <property type="protein sequence ID" value="KAI5070853.1"/>
    <property type="molecule type" value="Genomic_DNA"/>
</dbReference>
<dbReference type="AlphaFoldDB" id="A0A9D4ZCV2"/>
<organism evidence="1 2">
    <name type="scientific">Adiantum capillus-veneris</name>
    <name type="common">Maidenhair fern</name>
    <dbReference type="NCBI Taxonomy" id="13818"/>
    <lineage>
        <taxon>Eukaryota</taxon>
        <taxon>Viridiplantae</taxon>
        <taxon>Streptophyta</taxon>
        <taxon>Embryophyta</taxon>
        <taxon>Tracheophyta</taxon>
        <taxon>Polypodiopsida</taxon>
        <taxon>Polypodiidae</taxon>
        <taxon>Polypodiales</taxon>
        <taxon>Pteridineae</taxon>
        <taxon>Pteridaceae</taxon>
        <taxon>Vittarioideae</taxon>
        <taxon>Adiantum</taxon>
    </lineage>
</organism>